<protein>
    <submittedName>
        <fullName evidence="2">Uncharacterized protein</fullName>
    </submittedName>
</protein>
<evidence type="ECO:0000256" key="1">
    <source>
        <dbReference type="SAM" id="SignalP"/>
    </source>
</evidence>
<keyword evidence="1" id="KW-0732">Signal</keyword>
<dbReference type="AlphaFoldDB" id="A0A2V1DDG8"/>
<keyword evidence="3" id="KW-1185">Reference proteome</keyword>
<proteinExistence type="predicted"/>
<dbReference type="Proteomes" id="UP000244855">
    <property type="component" value="Unassembled WGS sequence"/>
</dbReference>
<evidence type="ECO:0000313" key="2">
    <source>
        <dbReference type="EMBL" id="PVH95643.1"/>
    </source>
</evidence>
<sequence>MKFSTAILAFASIALVSALPQPGQSDINEKNDLLPRGQNCAKRNFGCEKGSCWKKCGPSGSWCWLAYNGGAGDWVGCTSDANCENRPDAGCAAVGRDHGGCGC</sequence>
<dbReference type="OrthoDB" id="3770816at2759"/>
<organism evidence="2 3">
    <name type="scientific">Periconia macrospinosa</name>
    <dbReference type="NCBI Taxonomy" id="97972"/>
    <lineage>
        <taxon>Eukaryota</taxon>
        <taxon>Fungi</taxon>
        <taxon>Dikarya</taxon>
        <taxon>Ascomycota</taxon>
        <taxon>Pezizomycotina</taxon>
        <taxon>Dothideomycetes</taxon>
        <taxon>Pleosporomycetidae</taxon>
        <taxon>Pleosporales</taxon>
        <taxon>Massarineae</taxon>
        <taxon>Periconiaceae</taxon>
        <taxon>Periconia</taxon>
    </lineage>
</organism>
<name>A0A2V1DDG8_9PLEO</name>
<dbReference type="EMBL" id="KZ805489">
    <property type="protein sequence ID" value="PVH95643.1"/>
    <property type="molecule type" value="Genomic_DNA"/>
</dbReference>
<gene>
    <name evidence="2" type="ORF">DM02DRAFT_600589</name>
</gene>
<feature type="signal peptide" evidence="1">
    <location>
        <begin position="1"/>
        <end position="18"/>
    </location>
</feature>
<evidence type="ECO:0000313" key="3">
    <source>
        <dbReference type="Proteomes" id="UP000244855"/>
    </source>
</evidence>
<accession>A0A2V1DDG8</accession>
<reference evidence="2 3" key="1">
    <citation type="journal article" date="2018" name="Sci. Rep.">
        <title>Comparative genomics provides insights into the lifestyle and reveals functional heterogeneity of dark septate endophytic fungi.</title>
        <authorList>
            <person name="Knapp D.G."/>
            <person name="Nemeth J.B."/>
            <person name="Barry K."/>
            <person name="Hainaut M."/>
            <person name="Henrissat B."/>
            <person name="Johnson J."/>
            <person name="Kuo A."/>
            <person name="Lim J.H.P."/>
            <person name="Lipzen A."/>
            <person name="Nolan M."/>
            <person name="Ohm R.A."/>
            <person name="Tamas L."/>
            <person name="Grigoriev I.V."/>
            <person name="Spatafora J.W."/>
            <person name="Nagy L.G."/>
            <person name="Kovacs G.M."/>
        </authorList>
    </citation>
    <scope>NUCLEOTIDE SEQUENCE [LARGE SCALE GENOMIC DNA]</scope>
    <source>
        <strain evidence="2 3">DSE2036</strain>
    </source>
</reference>
<feature type="chain" id="PRO_5016042426" evidence="1">
    <location>
        <begin position="19"/>
        <end position="103"/>
    </location>
</feature>